<name>A0A4R0PEA3_9HYPH</name>
<dbReference type="PANTHER" id="PTHR30600:SF4">
    <property type="entry name" value="CYTOCHROME C DOMAIN-CONTAINING PROTEIN"/>
    <property type="match status" value="1"/>
</dbReference>
<dbReference type="PANTHER" id="PTHR30600">
    <property type="entry name" value="CYTOCHROME C PEROXIDASE-RELATED"/>
    <property type="match status" value="1"/>
</dbReference>
<keyword evidence="1 4" id="KW-0349">Heme</keyword>
<accession>A0A4R0PEA3</accession>
<sequence length="469" mass="50631">MVKRFSVVLVCSLITSTTAAGEPAWTERAILEHVDQEKLSGALSSEALHDLIAQGEVLFSAKFTDLDGAGRPMATQAIIPTKRKRPTDKEFHRTAGLDANSCASCHNQPVIGGAGDFTVNVFVSEGFANADFDTTDPQFSNERNTNHLMGAGLVELLAREMTADLHAIRRDALRKARANGEPVSARLVTKGVDFGALTAMPDGIVDLEEINGVDTDLVIRPFSQKGVMTSLRQFTVNAMNHHHGMQAAERFGARWTGEDDFDADGNPVELTEGDISALVAWQATLPPPKVSEPADSAWKEAAATGSILFDEIGCANCHRRALPLKSLVFADPGPLDAAGTLRQGEVAGISYDLGLLDWAAALEKDEDGNYLVPLFGDLKRYVMADRQVAALSNELLGQRFVERNVFQTTELWGVGSSAPYGHRGDFTTLDGIIRAHGGDARAARDAYLERADGERSALIAFLKTLEIKE</sequence>
<dbReference type="GO" id="GO:0020037">
    <property type="term" value="F:heme binding"/>
    <property type="evidence" value="ECO:0007669"/>
    <property type="project" value="InterPro"/>
</dbReference>
<dbReference type="InterPro" id="IPR010538">
    <property type="entry name" value="DHOR"/>
</dbReference>
<dbReference type="PROSITE" id="PS51007">
    <property type="entry name" value="CYTC"/>
    <property type="match status" value="1"/>
</dbReference>
<evidence type="ECO:0000256" key="4">
    <source>
        <dbReference type="PROSITE-ProRule" id="PRU00433"/>
    </source>
</evidence>
<keyword evidence="5" id="KW-0732">Signal</keyword>
<evidence type="ECO:0000256" key="1">
    <source>
        <dbReference type="ARBA" id="ARBA00022617"/>
    </source>
</evidence>
<dbReference type="EMBL" id="SJST01000002">
    <property type="protein sequence ID" value="TCD14948.1"/>
    <property type="molecule type" value="Genomic_DNA"/>
</dbReference>
<dbReference type="Pfam" id="PF06537">
    <property type="entry name" value="DHOR"/>
    <property type="match status" value="1"/>
</dbReference>
<evidence type="ECO:0000256" key="2">
    <source>
        <dbReference type="ARBA" id="ARBA00022723"/>
    </source>
</evidence>
<dbReference type="Proteomes" id="UP000291301">
    <property type="component" value="Unassembled WGS sequence"/>
</dbReference>
<dbReference type="RefSeq" id="WP_131566244.1">
    <property type="nucleotide sequence ID" value="NZ_JAINFK010000003.1"/>
</dbReference>
<feature type="domain" description="Cytochrome c" evidence="6">
    <location>
        <begin position="300"/>
        <end position="466"/>
    </location>
</feature>
<evidence type="ECO:0000259" key="6">
    <source>
        <dbReference type="PROSITE" id="PS51007"/>
    </source>
</evidence>
<dbReference type="InterPro" id="IPR051395">
    <property type="entry name" value="Cytochrome_c_Peroxidase/MauG"/>
</dbReference>
<proteinExistence type="predicted"/>
<dbReference type="AlphaFoldDB" id="A0A4R0PEA3"/>
<feature type="chain" id="PRO_5020978611" description="Cytochrome c domain-containing protein" evidence="5">
    <location>
        <begin position="21"/>
        <end position="469"/>
    </location>
</feature>
<keyword evidence="2 4" id="KW-0479">Metal-binding</keyword>
<dbReference type="Gene3D" id="1.10.760.10">
    <property type="entry name" value="Cytochrome c-like domain"/>
    <property type="match status" value="1"/>
</dbReference>
<keyword evidence="8" id="KW-1185">Reference proteome</keyword>
<protein>
    <recommendedName>
        <fullName evidence="6">Cytochrome c domain-containing protein</fullName>
    </recommendedName>
</protein>
<evidence type="ECO:0000313" key="7">
    <source>
        <dbReference type="EMBL" id="TCD14948.1"/>
    </source>
</evidence>
<dbReference type="OrthoDB" id="9805202at2"/>
<dbReference type="GO" id="GO:0046872">
    <property type="term" value="F:metal ion binding"/>
    <property type="evidence" value="ECO:0007669"/>
    <property type="project" value="UniProtKB-KW"/>
</dbReference>
<feature type="signal peptide" evidence="5">
    <location>
        <begin position="1"/>
        <end position="20"/>
    </location>
</feature>
<dbReference type="GO" id="GO:0009055">
    <property type="term" value="F:electron transfer activity"/>
    <property type="evidence" value="ECO:0007669"/>
    <property type="project" value="InterPro"/>
</dbReference>
<evidence type="ECO:0000313" key="8">
    <source>
        <dbReference type="Proteomes" id="UP000291301"/>
    </source>
</evidence>
<dbReference type="SUPFAM" id="SSF46626">
    <property type="entry name" value="Cytochrome c"/>
    <property type="match status" value="1"/>
</dbReference>
<evidence type="ECO:0000256" key="3">
    <source>
        <dbReference type="ARBA" id="ARBA00023004"/>
    </source>
</evidence>
<keyword evidence="3 4" id="KW-0408">Iron</keyword>
<gene>
    <name evidence="7" type="ORF">E0D97_05170</name>
</gene>
<comment type="caution">
    <text evidence="7">The sequence shown here is derived from an EMBL/GenBank/DDBJ whole genome shotgun (WGS) entry which is preliminary data.</text>
</comment>
<dbReference type="GO" id="GO:0004130">
    <property type="term" value="F:cytochrome-c peroxidase activity"/>
    <property type="evidence" value="ECO:0007669"/>
    <property type="project" value="TreeGrafter"/>
</dbReference>
<dbReference type="InterPro" id="IPR036909">
    <property type="entry name" value="Cyt_c-like_dom_sf"/>
</dbReference>
<evidence type="ECO:0000256" key="5">
    <source>
        <dbReference type="SAM" id="SignalP"/>
    </source>
</evidence>
<dbReference type="InterPro" id="IPR009056">
    <property type="entry name" value="Cyt_c-like_dom"/>
</dbReference>
<organism evidence="7 8">
    <name type="scientific">Oricola cellulosilytica</name>
    <dbReference type="NCBI Taxonomy" id="1429082"/>
    <lineage>
        <taxon>Bacteria</taxon>
        <taxon>Pseudomonadati</taxon>
        <taxon>Pseudomonadota</taxon>
        <taxon>Alphaproteobacteria</taxon>
        <taxon>Hyphomicrobiales</taxon>
        <taxon>Ahrensiaceae</taxon>
        <taxon>Oricola</taxon>
    </lineage>
</organism>
<reference evidence="7 8" key="1">
    <citation type="journal article" date="2015" name="Antonie Van Leeuwenhoek">
        <title>Oricola cellulosilytica gen. nov., sp. nov., a cellulose-degrading bacterium of the family Phyllobacteriaceae isolated from surface seashore water, and emended descriptions of Mesorhizobium loti and Phyllobacterium myrsinacearum.</title>
        <authorList>
            <person name="Hameed A."/>
            <person name="Shahina M."/>
            <person name="Lai W.A."/>
            <person name="Lin S.Y."/>
            <person name="Young L.S."/>
            <person name="Liu Y.C."/>
            <person name="Hsu Y.H."/>
            <person name="Young C.C."/>
        </authorList>
    </citation>
    <scope>NUCLEOTIDE SEQUENCE [LARGE SCALE GENOMIC DNA]</scope>
    <source>
        <strain evidence="7 8">KCTC 52183</strain>
    </source>
</reference>